<dbReference type="Pfam" id="PF13482">
    <property type="entry name" value="RNase_H_2"/>
    <property type="match status" value="1"/>
</dbReference>
<evidence type="ECO:0000259" key="1">
    <source>
        <dbReference type="Pfam" id="PF13482"/>
    </source>
</evidence>
<dbReference type="EMBL" id="MFKH01000008">
    <property type="protein sequence ID" value="OGG37579.1"/>
    <property type="molecule type" value="Genomic_DNA"/>
</dbReference>
<dbReference type="Proteomes" id="UP000176273">
    <property type="component" value="Unassembled WGS sequence"/>
</dbReference>
<feature type="domain" description="YprB ribonuclease H-like" evidence="1">
    <location>
        <begin position="10"/>
        <end position="157"/>
    </location>
</feature>
<accession>A0A1F6BKY2</accession>
<dbReference type="InterPro" id="IPR038720">
    <property type="entry name" value="YprB_RNase_H-like_dom"/>
</dbReference>
<dbReference type="InterPro" id="IPR036397">
    <property type="entry name" value="RNaseH_sf"/>
</dbReference>
<sequence length="192" mass="22023">MMSDMDKVVFDIETKNWFDEVGGREHLDRLDVSVVGVYSYADDAYRAYDETEFGELGKALQRANPLIGFYSKQFDVPVLAKYFNFSLAAVPHFDILEEVQKVLGRRVGLGVLAEANLGEGKFGKGADAVDMYRRGDMDALKRYCLQDVKVTKELFDAIRRDGYLWVPRRGMPQMEKAEIRYEELEEKQNALL</sequence>
<name>A0A1F6BKY2_9BACT</name>
<evidence type="ECO:0000313" key="2">
    <source>
        <dbReference type="EMBL" id="OGG37579.1"/>
    </source>
</evidence>
<comment type="caution">
    <text evidence="2">The sequence shown here is derived from an EMBL/GenBank/DDBJ whole genome shotgun (WGS) entry which is preliminary data.</text>
</comment>
<reference evidence="2 3" key="1">
    <citation type="journal article" date="2016" name="Nat. Commun.">
        <title>Thousands of microbial genomes shed light on interconnected biogeochemical processes in an aquifer system.</title>
        <authorList>
            <person name="Anantharaman K."/>
            <person name="Brown C.T."/>
            <person name="Hug L.A."/>
            <person name="Sharon I."/>
            <person name="Castelle C.J."/>
            <person name="Probst A.J."/>
            <person name="Thomas B.C."/>
            <person name="Singh A."/>
            <person name="Wilkins M.J."/>
            <person name="Karaoz U."/>
            <person name="Brodie E.L."/>
            <person name="Williams K.H."/>
            <person name="Hubbard S.S."/>
            <person name="Banfield J.F."/>
        </authorList>
    </citation>
    <scope>NUCLEOTIDE SEQUENCE [LARGE SCALE GENOMIC DNA]</scope>
</reference>
<proteinExistence type="predicted"/>
<gene>
    <name evidence="2" type="ORF">A2110_01950</name>
</gene>
<protein>
    <recommendedName>
        <fullName evidence="1">YprB ribonuclease H-like domain-containing protein</fullName>
    </recommendedName>
</protein>
<evidence type="ECO:0000313" key="3">
    <source>
        <dbReference type="Proteomes" id="UP000176273"/>
    </source>
</evidence>
<dbReference type="AlphaFoldDB" id="A0A1F6BKY2"/>
<organism evidence="2 3">
    <name type="scientific">Candidatus Jorgensenbacteria bacterium GWA1_54_12</name>
    <dbReference type="NCBI Taxonomy" id="1798468"/>
    <lineage>
        <taxon>Bacteria</taxon>
        <taxon>Candidatus Joergenseniibacteriota</taxon>
    </lineage>
</organism>
<dbReference type="STRING" id="1798468.A2110_01950"/>
<dbReference type="SUPFAM" id="SSF53098">
    <property type="entry name" value="Ribonuclease H-like"/>
    <property type="match status" value="1"/>
</dbReference>
<dbReference type="Gene3D" id="3.30.420.10">
    <property type="entry name" value="Ribonuclease H-like superfamily/Ribonuclease H"/>
    <property type="match status" value="1"/>
</dbReference>
<dbReference type="GO" id="GO:0003676">
    <property type="term" value="F:nucleic acid binding"/>
    <property type="evidence" value="ECO:0007669"/>
    <property type="project" value="InterPro"/>
</dbReference>
<dbReference type="InterPro" id="IPR012337">
    <property type="entry name" value="RNaseH-like_sf"/>
</dbReference>